<dbReference type="GO" id="GO:0043752">
    <property type="term" value="F:adenosylcobinamide kinase activity"/>
    <property type="evidence" value="ECO:0007669"/>
    <property type="project" value="UniProtKB-EC"/>
</dbReference>
<gene>
    <name evidence="17" type="ORF">PN36_14335</name>
</gene>
<evidence type="ECO:0000256" key="2">
    <source>
        <dbReference type="ARBA" id="ARBA00000711"/>
    </source>
</evidence>
<keyword evidence="13 14" id="KW-0342">GTP-binding</keyword>
<dbReference type="NCBIfam" id="NF004469">
    <property type="entry name" value="PRK05800.1"/>
    <property type="match status" value="1"/>
</dbReference>
<comment type="caution">
    <text evidence="17">The sequence shown here is derived from an EMBL/GenBank/DDBJ whole genome shotgun (WGS) entry which is preliminary data.</text>
</comment>
<evidence type="ECO:0000256" key="11">
    <source>
        <dbReference type="ARBA" id="ARBA00022777"/>
    </source>
</evidence>
<keyword evidence="12 14" id="KW-0067">ATP-binding</keyword>
<feature type="binding site" evidence="16">
    <location>
        <begin position="32"/>
        <end position="34"/>
    </location>
    <ligand>
        <name>GTP</name>
        <dbReference type="ChEBI" id="CHEBI:37565"/>
    </ligand>
</feature>
<protein>
    <recommendedName>
        <fullName evidence="14">Bifunctional adenosylcobalamin biosynthesis protein</fullName>
        <ecNumber evidence="14">2.7.1.156</ecNumber>
        <ecNumber evidence="14">2.7.7.62</ecNumber>
    </recommendedName>
</protein>
<feature type="binding site" evidence="16">
    <location>
        <position position="60"/>
    </location>
    <ligand>
        <name>GTP</name>
        <dbReference type="ChEBI" id="CHEBI:37565"/>
    </ligand>
</feature>
<dbReference type="Gene3D" id="3.40.50.300">
    <property type="entry name" value="P-loop containing nucleotide triphosphate hydrolases"/>
    <property type="match status" value="1"/>
</dbReference>
<dbReference type="InterPro" id="IPR003203">
    <property type="entry name" value="CobU/CobP"/>
</dbReference>
<evidence type="ECO:0000256" key="14">
    <source>
        <dbReference type="PIRNR" id="PIRNR006135"/>
    </source>
</evidence>
<evidence type="ECO:0000256" key="8">
    <source>
        <dbReference type="ARBA" id="ARBA00022573"/>
    </source>
</evidence>
<dbReference type="FunFam" id="3.40.50.300:FF:001825">
    <property type="entry name" value="Bifunctional adenosylcobalamin biosynthesis protein"/>
    <property type="match status" value="1"/>
</dbReference>
<keyword evidence="11 14" id="KW-0418">Kinase</keyword>
<dbReference type="UniPathway" id="UPA00148">
    <property type="reaction ID" value="UER00236"/>
</dbReference>
<evidence type="ECO:0000256" key="16">
    <source>
        <dbReference type="PIRSR" id="PIRSR006135-2"/>
    </source>
</evidence>
<dbReference type="EMBL" id="JSZA02000049">
    <property type="protein sequence ID" value="KHD06994.1"/>
    <property type="molecule type" value="Genomic_DNA"/>
</dbReference>
<keyword evidence="10 14" id="KW-0547">Nucleotide-binding</keyword>
<dbReference type="EC" id="2.7.1.156" evidence="14"/>
<dbReference type="SUPFAM" id="SSF52540">
    <property type="entry name" value="P-loop containing nucleoside triphosphate hydrolases"/>
    <property type="match status" value="1"/>
</dbReference>
<dbReference type="PANTHER" id="PTHR34848:SF1">
    <property type="entry name" value="BIFUNCTIONAL ADENOSYLCOBALAMIN BIOSYNTHESIS PROTEIN COBU"/>
    <property type="match status" value="1"/>
</dbReference>
<comment type="catalytic activity">
    <reaction evidence="2 14">
        <text>adenosylcob(III)inamide phosphate + GTP + H(+) = adenosylcob(III)inamide-GDP + diphosphate</text>
        <dbReference type="Rhea" id="RHEA:22712"/>
        <dbReference type="ChEBI" id="CHEBI:15378"/>
        <dbReference type="ChEBI" id="CHEBI:33019"/>
        <dbReference type="ChEBI" id="CHEBI:37565"/>
        <dbReference type="ChEBI" id="CHEBI:58502"/>
        <dbReference type="ChEBI" id="CHEBI:60487"/>
        <dbReference type="EC" id="2.7.7.62"/>
    </reaction>
</comment>
<keyword evidence="18" id="KW-1185">Reference proteome</keyword>
<dbReference type="InterPro" id="IPR027417">
    <property type="entry name" value="P-loop_NTPase"/>
</dbReference>
<dbReference type="GO" id="GO:0009236">
    <property type="term" value="P:cobalamin biosynthetic process"/>
    <property type="evidence" value="ECO:0007669"/>
    <property type="project" value="UniProtKB-UniRule"/>
</dbReference>
<evidence type="ECO:0000256" key="6">
    <source>
        <dbReference type="ARBA" id="ARBA00005159"/>
    </source>
</evidence>
<comment type="similarity">
    <text evidence="7 14">Belongs to the CobU/CobP family.</text>
</comment>
<sequence length="170" mass="18683">MFELILGGARSGKSHFAEQRALQSGLEVIYIATATAGDAEMAARIAHHQQHRPTHWKTVETPLYLAKTLQTYAHPQACLLVDCLTLWLNNCLFDEAVCWETQRQLLLAEIAQLPGRQILVSNEVGQGIVPLGAVSRQFVDESGRLHQALASLADRVFFVVAGLPQVLKGT</sequence>
<dbReference type="CDD" id="cd00544">
    <property type="entry name" value="CobU"/>
    <property type="match status" value="1"/>
</dbReference>
<evidence type="ECO:0000313" key="17">
    <source>
        <dbReference type="EMBL" id="KHD06994.1"/>
    </source>
</evidence>
<keyword evidence="9 14" id="KW-0808">Transferase</keyword>
<dbReference type="GO" id="GO:0005524">
    <property type="term" value="F:ATP binding"/>
    <property type="evidence" value="ECO:0007669"/>
    <property type="project" value="UniProtKB-UniRule"/>
</dbReference>
<name>A0A0A6PKA3_9GAMM</name>
<evidence type="ECO:0000256" key="13">
    <source>
        <dbReference type="ARBA" id="ARBA00023134"/>
    </source>
</evidence>
<evidence type="ECO:0000313" key="18">
    <source>
        <dbReference type="Proteomes" id="UP000030428"/>
    </source>
</evidence>
<evidence type="ECO:0000256" key="10">
    <source>
        <dbReference type="ARBA" id="ARBA00022741"/>
    </source>
</evidence>
<evidence type="ECO:0000256" key="12">
    <source>
        <dbReference type="ARBA" id="ARBA00022840"/>
    </source>
</evidence>
<accession>A0A0A6PKA3</accession>
<evidence type="ECO:0000256" key="7">
    <source>
        <dbReference type="ARBA" id="ARBA00007490"/>
    </source>
</evidence>
<comment type="pathway">
    <text evidence="6 14">Cofactor biosynthesis; adenosylcobalamin biosynthesis; adenosylcobalamin from cob(II)yrinate a,c-diamide: step 5/7.</text>
</comment>
<dbReference type="PIRSF" id="PIRSF006135">
    <property type="entry name" value="CobU"/>
    <property type="match status" value="1"/>
</dbReference>
<dbReference type="AlphaFoldDB" id="A0A0A6PKA3"/>
<organism evidence="17 18">
    <name type="scientific">Candidatus Thiomargarita nelsonii</name>
    <dbReference type="NCBI Taxonomy" id="1003181"/>
    <lineage>
        <taxon>Bacteria</taxon>
        <taxon>Pseudomonadati</taxon>
        <taxon>Pseudomonadota</taxon>
        <taxon>Gammaproteobacteria</taxon>
        <taxon>Thiotrichales</taxon>
        <taxon>Thiotrichaceae</taxon>
        <taxon>Thiomargarita</taxon>
    </lineage>
</organism>
<evidence type="ECO:0000256" key="4">
    <source>
        <dbReference type="ARBA" id="ARBA00003889"/>
    </source>
</evidence>
<evidence type="ECO:0000256" key="9">
    <source>
        <dbReference type="ARBA" id="ARBA00022679"/>
    </source>
</evidence>
<evidence type="ECO:0000256" key="1">
    <source>
        <dbReference type="ARBA" id="ARBA00000312"/>
    </source>
</evidence>
<evidence type="ECO:0000256" key="3">
    <source>
        <dbReference type="ARBA" id="ARBA00001522"/>
    </source>
</evidence>
<feature type="binding site" evidence="16">
    <location>
        <position position="82"/>
    </location>
    <ligand>
        <name>GTP</name>
        <dbReference type="ChEBI" id="CHEBI:37565"/>
    </ligand>
</feature>
<comment type="catalytic activity">
    <reaction evidence="3">
        <text>adenosylcob(III)inamide + GTP = adenosylcob(III)inamide phosphate + GDP + H(+)</text>
        <dbReference type="Rhea" id="RHEA:15765"/>
        <dbReference type="ChEBI" id="CHEBI:2480"/>
        <dbReference type="ChEBI" id="CHEBI:15378"/>
        <dbReference type="ChEBI" id="CHEBI:37565"/>
        <dbReference type="ChEBI" id="CHEBI:58189"/>
        <dbReference type="ChEBI" id="CHEBI:58502"/>
        <dbReference type="EC" id="2.7.1.156"/>
    </reaction>
</comment>
<dbReference type="GO" id="GO:0008820">
    <property type="term" value="F:cobinamide phosphate guanylyltransferase activity"/>
    <property type="evidence" value="ECO:0007669"/>
    <property type="project" value="UniProtKB-UniRule"/>
</dbReference>
<feature type="binding site" evidence="16">
    <location>
        <begin position="7"/>
        <end position="14"/>
    </location>
    <ligand>
        <name>GTP</name>
        <dbReference type="ChEBI" id="CHEBI:37565"/>
    </ligand>
</feature>
<dbReference type="Pfam" id="PF02283">
    <property type="entry name" value="CobU"/>
    <property type="match status" value="1"/>
</dbReference>
<keyword evidence="8 14" id="KW-0169">Cobalamin biosynthesis</keyword>
<dbReference type="GO" id="GO:0005525">
    <property type="term" value="F:GTP binding"/>
    <property type="evidence" value="ECO:0007669"/>
    <property type="project" value="UniProtKB-UniRule"/>
</dbReference>
<reference evidence="17 18" key="1">
    <citation type="journal article" date="2016" name="Front. Microbiol.">
        <title>Single-Cell (Meta-)Genomics of a Dimorphic Candidatus Thiomargarita nelsonii Reveals Genomic Plasticity.</title>
        <authorList>
            <person name="Flood B.E."/>
            <person name="Fliss P."/>
            <person name="Jones D.S."/>
            <person name="Dick G.J."/>
            <person name="Jain S."/>
            <person name="Kaster A.K."/>
            <person name="Winkel M."/>
            <person name="Mussmann M."/>
            <person name="Bailey J."/>
        </authorList>
    </citation>
    <scope>NUCLEOTIDE SEQUENCE [LARGE SCALE GENOMIC DNA]</scope>
    <source>
        <strain evidence="17">Hydrate Ridge</strain>
    </source>
</reference>
<proteinExistence type="inferred from homology"/>
<comment type="function">
    <text evidence="4 14">Catalyzes ATP-dependent phosphorylation of adenosylcobinamide and addition of GMP to adenosylcobinamide phosphate.</text>
</comment>
<dbReference type="EC" id="2.7.7.62" evidence="14"/>
<dbReference type="PANTHER" id="PTHR34848">
    <property type="match status" value="1"/>
</dbReference>
<evidence type="ECO:0000256" key="15">
    <source>
        <dbReference type="PIRSR" id="PIRSR006135-1"/>
    </source>
</evidence>
<evidence type="ECO:0000256" key="5">
    <source>
        <dbReference type="ARBA" id="ARBA00004692"/>
    </source>
</evidence>
<feature type="active site" description="GMP-histidine intermediate" evidence="15">
    <location>
        <position position="48"/>
    </location>
</feature>
<comment type="pathway">
    <text evidence="5 14">Cofactor biosynthesis; adenosylcobalamin biosynthesis; adenosylcobalamin from cob(II)yrinate a,c-diamide: step 6/7.</text>
</comment>
<comment type="catalytic activity">
    <reaction evidence="1 14">
        <text>adenosylcob(III)inamide + ATP = adenosylcob(III)inamide phosphate + ADP + H(+)</text>
        <dbReference type="Rhea" id="RHEA:15769"/>
        <dbReference type="ChEBI" id="CHEBI:2480"/>
        <dbReference type="ChEBI" id="CHEBI:15378"/>
        <dbReference type="ChEBI" id="CHEBI:30616"/>
        <dbReference type="ChEBI" id="CHEBI:58502"/>
        <dbReference type="ChEBI" id="CHEBI:456216"/>
        <dbReference type="EC" id="2.7.1.156"/>
    </reaction>
</comment>
<dbReference type="Proteomes" id="UP000030428">
    <property type="component" value="Unassembled WGS sequence"/>
</dbReference>